<dbReference type="Proteomes" id="UP000198582">
    <property type="component" value="Unassembled WGS sequence"/>
</dbReference>
<gene>
    <name evidence="1" type="ORF">SAMN04489732_111100</name>
</gene>
<reference evidence="2" key="1">
    <citation type="submission" date="2016-10" db="EMBL/GenBank/DDBJ databases">
        <authorList>
            <person name="Varghese N."/>
            <person name="Submissions S."/>
        </authorList>
    </citation>
    <scope>NUCLEOTIDE SEQUENCE [LARGE SCALE GENOMIC DNA]</scope>
    <source>
        <strain evidence="2">DSM 44993</strain>
    </source>
</reference>
<evidence type="ECO:0000313" key="2">
    <source>
        <dbReference type="Proteomes" id="UP000198582"/>
    </source>
</evidence>
<sequence>MASPYDPPTGALRGFCSCAEYGGERRTPHVFGLAGCRNELVAEAELAETDDFLPTGYAPGAFSGRD</sequence>
<name>A0A1H8Y741_9PSEU</name>
<organism evidence="1 2">
    <name type="scientific">Amycolatopsis saalfeldensis</name>
    <dbReference type="NCBI Taxonomy" id="394193"/>
    <lineage>
        <taxon>Bacteria</taxon>
        <taxon>Bacillati</taxon>
        <taxon>Actinomycetota</taxon>
        <taxon>Actinomycetes</taxon>
        <taxon>Pseudonocardiales</taxon>
        <taxon>Pseudonocardiaceae</taxon>
        <taxon>Amycolatopsis</taxon>
    </lineage>
</organism>
<dbReference type="RefSeq" id="WP_143086276.1">
    <property type="nucleotide sequence ID" value="NZ_FOEF01000011.1"/>
</dbReference>
<keyword evidence="2" id="KW-1185">Reference proteome</keyword>
<proteinExistence type="predicted"/>
<evidence type="ECO:0000313" key="1">
    <source>
        <dbReference type="EMBL" id="SEP47338.1"/>
    </source>
</evidence>
<dbReference type="AlphaFoldDB" id="A0A1H8Y741"/>
<protein>
    <submittedName>
        <fullName evidence="1">Uncharacterized protein</fullName>
    </submittedName>
</protein>
<dbReference type="EMBL" id="FOEF01000011">
    <property type="protein sequence ID" value="SEP47338.1"/>
    <property type="molecule type" value="Genomic_DNA"/>
</dbReference>
<accession>A0A1H8Y741</accession>